<dbReference type="STRING" id="8022.A0A060VNT5"/>
<dbReference type="PANTHER" id="PTHR28601">
    <property type="entry name" value="COILED-COIL DOMAIN-CONTAINING PROTEIN 24"/>
    <property type="match status" value="1"/>
</dbReference>
<accession>A0A060VNT5</accession>
<reference evidence="1" key="2">
    <citation type="submission" date="2014-03" db="EMBL/GenBank/DDBJ databases">
        <authorList>
            <person name="Genoscope - CEA"/>
        </authorList>
    </citation>
    <scope>NUCLEOTIDE SEQUENCE</scope>
</reference>
<dbReference type="PaxDb" id="8022-A0A060VNT5"/>
<name>A0A060VNT5_ONCMY</name>
<reference evidence="1" key="1">
    <citation type="journal article" date="2014" name="Nat. Commun.">
        <title>The rainbow trout genome provides novel insights into evolution after whole-genome duplication in vertebrates.</title>
        <authorList>
            <person name="Berthelot C."/>
            <person name="Brunet F."/>
            <person name="Chalopin D."/>
            <person name="Juanchich A."/>
            <person name="Bernard M."/>
            <person name="Noel B."/>
            <person name="Bento P."/>
            <person name="Da Silva C."/>
            <person name="Labadie K."/>
            <person name="Alberti A."/>
            <person name="Aury J.M."/>
            <person name="Louis A."/>
            <person name="Dehais P."/>
            <person name="Bardou P."/>
            <person name="Montfort J."/>
            <person name="Klopp C."/>
            <person name="Cabau C."/>
            <person name="Gaspin C."/>
            <person name="Thorgaard G.H."/>
            <person name="Boussaha M."/>
            <person name="Quillet E."/>
            <person name="Guyomard R."/>
            <person name="Galiana D."/>
            <person name="Bobe J."/>
            <person name="Volff J.N."/>
            <person name="Genet C."/>
            <person name="Wincker P."/>
            <person name="Jaillon O."/>
            <person name="Roest Crollius H."/>
            <person name="Guiguen Y."/>
        </authorList>
    </citation>
    <scope>NUCLEOTIDE SEQUENCE [LARGE SCALE GENOMIC DNA]</scope>
</reference>
<dbReference type="InterPro" id="IPR031367">
    <property type="entry name" value="CCDC24"/>
</dbReference>
<dbReference type="Proteomes" id="UP000193380">
    <property type="component" value="Unassembled WGS sequence"/>
</dbReference>
<proteinExistence type="predicted"/>
<organism evidence="1 2">
    <name type="scientific">Oncorhynchus mykiss</name>
    <name type="common">Rainbow trout</name>
    <name type="synonym">Salmo gairdneri</name>
    <dbReference type="NCBI Taxonomy" id="8022"/>
    <lineage>
        <taxon>Eukaryota</taxon>
        <taxon>Metazoa</taxon>
        <taxon>Chordata</taxon>
        <taxon>Craniata</taxon>
        <taxon>Vertebrata</taxon>
        <taxon>Euteleostomi</taxon>
        <taxon>Actinopterygii</taxon>
        <taxon>Neopterygii</taxon>
        <taxon>Teleostei</taxon>
        <taxon>Protacanthopterygii</taxon>
        <taxon>Salmoniformes</taxon>
        <taxon>Salmonidae</taxon>
        <taxon>Salmoninae</taxon>
        <taxon>Oncorhynchus</taxon>
    </lineage>
</organism>
<protein>
    <submittedName>
        <fullName evidence="1">Uncharacterized protein</fullName>
    </submittedName>
</protein>
<dbReference type="Pfam" id="PF15669">
    <property type="entry name" value="CCDC24"/>
    <property type="match status" value="1"/>
</dbReference>
<dbReference type="EMBL" id="FR904263">
    <property type="protein sequence ID" value="CDQ56481.1"/>
    <property type="molecule type" value="Genomic_DNA"/>
</dbReference>
<dbReference type="AlphaFoldDB" id="A0A060VNT5"/>
<gene>
    <name evidence="1" type="ORF">GSONMT00079842001</name>
</gene>
<dbReference type="PANTHER" id="PTHR28601:SF1">
    <property type="entry name" value="COILED-COIL DOMAIN-CONTAINING PROTEIN 24"/>
    <property type="match status" value="1"/>
</dbReference>
<evidence type="ECO:0000313" key="2">
    <source>
        <dbReference type="Proteomes" id="UP000193380"/>
    </source>
</evidence>
<evidence type="ECO:0000313" key="1">
    <source>
        <dbReference type="EMBL" id="CDQ56481.1"/>
    </source>
</evidence>
<sequence length="159" mass="18580">MFPWIFQATKLNYSTFYLHQKYRDGGILISRYVFIGYNNVYTGYRKQQRVRPFKLLGVFMEESECPLSVWNVIVEQVPAPELPDIRGLFGDALIDMYTEIHTEVTMWQQIWQTVRHKLGNRLKTPHSPLADPPAIKELLKAEIQLLLATVRERAALEGR</sequence>